<reference evidence="7 9" key="1">
    <citation type="submission" date="2015-11" db="EMBL/GenBank/DDBJ databases">
        <title>Genomic analysis of 38 Legionella species identifies large and diverse effector repertoires.</title>
        <authorList>
            <person name="Burstein D."/>
            <person name="Amaro F."/>
            <person name="Zusman T."/>
            <person name="Lifshitz Z."/>
            <person name="Cohen O."/>
            <person name="Gilbert J.A."/>
            <person name="Pupko T."/>
            <person name="Shuman H.A."/>
            <person name="Segal G."/>
        </authorList>
    </citation>
    <scope>NUCLEOTIDE SEQUENCE [LARGE SCALE GENOMIC DNA]</scope>
    <source>
        <strain evidence="7 9">CDC#1407-AL-14</strain>
    </source>
</reference>
<feature type="transmembrane region" description="Helical" evidence="5">
    <location>
        <begin position="248"/>
        <end position="267"/>
    </location>
</feature>
<evidence type="ECO:0000256" key="3">
    <source>
        <dbReference type="ARBA" id="ARBA00022989"/>
    </source>
</evidence>
<evidence type="ECO:0000259" key="6">
    <source>
        <dbReference type="PROSITE" id="PS50928"/>
    </source>
</evidence>
<keyword evidence="2 5" id="KW-0812">Transmembrane</keyword>
<accession>A0A378I5J0</accession>
<name>A0A378I5J0_9GAMM</name>
<feature type="transmembrane region" description="Helical" evidence="5">
    <location>
        <begin position="424"/>
        <end position="446"/>
    </location>
</feature>
<sequence length="590" mass="66851">MRNKTDERGGLVRNNRFYFANRENVGRFVNRWDLLLLILTFSLLFFLGWAGQQMAVPYQLGDPLPISLAPSHLPFYALRTVLRMFIALGLSILFTFVVGAAAAKNRRAEQVIVPAIDILQSVPVLSFLSITVTGFIHLFPNSLLGPECASIFVIFTAQVWNITFGFYQSLKTVPHDLKEAAAMFQLSSWQRFWKVEVPFSMSGLLWNMMMSMSASWFFVVLSEAISVAHQDILLPGVGSYIALAIEQQNLAAVGYAILTMVIVIFLYDQILFRPLIAWSEKFKVEQSPDEEEYQSWLIDLIRSSKLIKRMAKPLSALKERFVNARWLSNRGPAVVKDINPRRQKKLDWLWNVTVLLIIFVCSWMLLEFILTKLRLQDIAHAFLLGAATGARVIILILISSLIWIPVGVWVGLRPRIAQKIQPIIQFAAAFPANLFYPLFVIAIVRFQLNVEIWVTPLMILGTQWYILFNVIAGASTIPRDLYLAADNFGLKGWIWWKRLALPGIFPFYITGAITAAGGAWNASIVAEWVSWGSTTLKATGLGEYIHASTIGGDFPRIALGTSMMCLYVLAFNHLIWRPLYRLAENRFNFN</sequence>
<dbReference type="InterPro" id="IPR000515">
    <property type="entry name" value="MetI-like"/>
</dbReference>
<dbReference type="InterPro" id="IPR035906">
    <property type="entry name" value="MetI-like_sf"/>
</dbReference>
<feature type="transmembrane region" description="Helical" evidence="5">
    <location>
        <begin position="151"/>
        <end position="170"/>
    </location>
</feature>
<evidence type="ECO:0000256" key="2">
    <source>
        <dbReference type="ARBA" id="ARBA00022692"/>
    </source>
</evidence>
<evidence type="ECO:0000313" key="7">
    <source>
        <dbReference type="EMBL" id="KTC73917.1"/>
    </source>
</evidence>
<gene>
    <name evidence="8" type="primary">cmpB</name>
    <name evidence="7" type="ORF">Lbir_0973</name>
    <name evidence="8" type="ORF">NCTC12437_00193</name>
</gene>
<evidence type="ECO:0000313" key="8">
    <source>
        <dbReference type="EMBL" id="STX30439.1"/>
    </source>
</evidence>
<evidence type="ECO:0000256" key="5">
    <source>
        <dbReference type="RuleBase" id="RU363032"/>
    </source>
</evidence>
<dbReference type="PANTHER" id="PTHR42744:SF1">
    <property type="entry name" value="BINDING-PROTEIN-DEPENDENT TRANSPORT SYSTEMS INNER MEMBRANE COMPONENT"/>
    <property type="match status" value="1"/>
</dbReference>
<dbReference type="CDD" id="cd06261">
    <property type="entry name" value="TM_PBP2"/>
    <property type="match status" value="2"/>
</dbReference>
<feature type="transmembrane region" description="Helical" evidence="5">
    <location>
        <begin position="452"/>
        <end position="478"/>
    </location>
</feature>
<dbReference type="SUPFAM" id="SSF161098">
    <property type="entry name" value="MetI-like"/>
    <property type="match status" value="2"/>
</dbReference>
<feature type="transmembrane region" description="Helical" evidence="5">
    <location>
        <begin position="499"/>
        <end position="520"/>
    </location>
</feature>
<keyword evidence="4 5" id="KW-0472">Membrane</keyword>
<reference evidence="8 10" key="2">
    <citation type="submission" date="2018-06" db="EMBL/GenBank/DDBJ databases">
        <authorList>
            <consortium name="Pathogen Informatics"/>
            <person name="Doyle S."/>
        </authorList>
    </citation>
    <scope>NUCLEOTIDE SEQUENCE [LARGE SCALE GENOMIC DNA]</scope>
    <source>
        <strain evidence="8 10">NCTC12437</strain>
    </source>
</reference>
<dbReference type="GO" id="GO:0005886">
    <property type="term" value="C:plasma membrane"/>
    <property type="evidence" value="ECO:0007669"/>
    <property type="project" value="UniProtKB-SubCell"/>
</dbReference>
<dbReference type="Proteomes" id="UP000255066">
    <property type="component" value="Unassembled WGS sequence"/>
</dbReference>
<comment type="similarity">
    <text evidence="5">Belongs to the binding-protein-dependent transport system permease family.</text>
</comment>
<proteinExistence type="inferred from homology"/>
<keyword evidence="3 5" id="KW-1133">Transmembrane helix</keyword>
<dbReference type="Gene3D" id="1.10.3720.10">
    <property type="entry name" value="MetI-like"/>
    <property type="match status" value="2"/>
</dbReference>
<evidence type="ECO:0000313" key="10">
    <source>
        <dbReference type="Proteomes" id="UP000255066"/>
    </source>
</evidence>
<organism evidence="8 10">
    <name type="scientific">Legionella birminghamensis</name>
    <dbReference type="NCBI Taxonomy" id="28083"/>
    <lineage>
        <taxon>Bacteria</taxon>
        <taxon>Pseudomonadati</taxon>
        <taxon>Pseudomonadota</taxon>
        <taxon>Gammaproteobacteria</taxon>
        <taxon>Legionellales</taxon>
        <taxon>Legionellaceae</taxon>
        <taxon>Legionella</taxon>
    </lineage>
</organism>
<keyword evidence="5" id="KW-0813">Transport</keyword>
<keyword evidence="9" id="KW-1185">Reference proteome</keyword>
<dbReference type="PROSITE" id="PS50928">
    <property type="entry name" value="ABC_TM1"/>
    <property type="match status" value="2"/>
</dbReference>
<dbReference type="PANTHER" id="PTHR42744">
    <property type="entry name" value="BINDING-PROTEIN-DEPENDENT TRANSPORT SYSTEMS INNER MEMBRANE COMPONENT"/>
    <property type="match status" value="1"/>
</dbReference>
<dbReference type="STRING" id="28083.Lbir_0973"/>
<dbReference type="Proteomes" id="UP000054735">
    <property type="component" value="Unassembled WGS sequence"/>
</dbReference>
<feature type="domain" description="ABC transmembrane type-1" evidence="6">
    <location>
        <begin position="389"/>
        <end position="575"/>
    </location>
</feature>
<dbReference type="GO" id="GO:0055085">
    <property type="term" value="P:transmembrane transport"/>
    <property type="evidence" value="ECO:0007669"/>
    <property type="project" value="InterPro"/>
</dbReference>
<feature type="domain" description="ABC transmembrane type-1" evidence="6">
    <location>
        <begin position="77"/>
        <end position="268"/>
    </location>
</feature>
<feature type="transmembrane region" description="Helical" evidence="5">
    <location>
        <begin position="348"/>
        <end position="370"/>
    </location>
</feature>
<evidence type="ECO:0000313" key="9">
    <source>
        <dbReference type="Proteomes" id="UP000054735"/>
    </source>
</evidence>
<dbReference type="EMBL" id="UGNW01000001">
    <property type="protein sequence ID" value="STX30439.1"/>
    <property type="molecule type" value="Genomic_DNA"/>
</dbReference>
<feature type="transmembrane region" description="Helical" evidence="5">
    <location>
        <begin position="115"/>
        <end position="139"/>
    </location>
</feature>
<comment type="subcellular location">
    <subcellularLocation>
        <location evidence="1 5">Cell membrane</location>
        <topology evidence="1 5">Multi-pass membrane protein</topology>
    </subcellularLocation>
</comment>
<feature type="transmembrane region" description="Helical" evidence="5">
    <location>
        <begin position="390"/>
        <end position="412"/>
    </location>
</feature>
<evidence type="ECO:0000256" key="4">
    <source>
        <dbReference type="ARBA" id="ARBA00023136"/>
    </source>
</evidence>
<evidence type="ECO:0000256" key="1">
    <source>
        <dbReference type="ARBA" id="ARBA00004651"/>
    </source>
</evidence>
<dbReference type="Pfam" id="PF00528">
    <property type="entry name" value="BPD_transp_1"/>
    <property type="match status" value="2"/>
</dbReference>
<protein>
    <submittedName>
        <fullName evidence="8">ABC transporter permease</fullName>
    </submittedName>
</protein>
<feature type="transmembrane region" description="Helical" evidence="5">
    <location>
        <begin position="204"/>
        <end position="228"/>
    </location>
</feature>
<dbReference type="EMBL" id="LNXT01000012">
    <property type="protein sequence ID" value="KTC73917.1"/>
    <property type="molecule type" value="Genomic_DNA"/>
</dbReference>
<feature type="transmembrane region" description="Helical" evidence="5">
    <location>
        <begin position="32"/>
        <end position="50"/>
    </location>
</feature>
<feature type="transmembrane region" description="Helical" evidence="5">
    <location>
        <begin position="81"/>
        <end position="103"/>
    </location>
</feature>
<feature type="transmembrane region" description="Helical" evidence="5">
    <location>
        <begin position="557"/>
        <end position="576"/>
    </location>
</feature>
<dbReference type="AlphaFoldDB" id="A0A378I5J0"/>